<protein>
    <recommendedName>
        <fullName evidence="3">Regulator of CtrA degradation rcdA</fullName>
    </recommendedName>
</protein>
<dbReference type="EMBL" id="LPXN01000147">
    <property type="protein sequence ID" value="KZD03360.1"/>
    <property type="molecule type" value="Genomic_DNA"/>
</dbReference>
<dbReference type="STRING" id="580166.AUP43_13205"/>
<dbReference type="AlphaFoldDB" id="A0A154VQ28"/>
<dbReference type="Pfam" id="PF07323">
    <property type="entry name" value="DUF1465"/>
    <property type="match status" value="1"/>
</dbReference>
<evidence type="ECO:0000313" key="1">
    <source>
        <dbReference type="EMBL" id="KZD03360.1"/>
    </source>
</evidence>
<dbReference type="Gene3D" id="1.10.8.930">
    <property type="entry name" value="Protein of unknown function DUF1465"/>
    <property type="match status" value="1"/>
</dbReference>
<accession>A0A154VQ28</accession>
<name>A0A154VQ28_9PROT</name>
<gene>
    <name evidence="1" type="ORF">AUP43_13205</name>
</gene>
<dbReference type="InterPro" id="IPR038301">
    <property type="entry name" value="AraC-like_sf"/>
</dbReference>
<dbReference type="OrthoDB" id="9799531at2"/>
<dbReference type="RefSeq" id="WP_067559152.1">
    <property type="nucleotide sequence ID" value="NZ_LPXN01000147.1"/>
</dbReference>
<keyword evidence="2" id="KW-1185">Reference proteome</keyword>
<dbReference type="InterPro" id="IPR010848">
    <property type="entry name" value="DUF1465"/>
</dbReference>
<evidence type="ECO:0000313" key="2">
    <source>
        <dbReference type="Proteomes" id="UP000076400"/>
    </source>
</evidence>
<dbReference type="Proteomes" id="UP000076400">
    <property type="component" value="Unassembled WGS sequence"/>
</dbReference>
<sequence>MAILPIDRAYSEIFALLIEARDCVIDMRRRRGAHYAGSVDARASYEALRVTSRLTHAMAWVMVQKAVGSGEMTVQEARDERHRLGGQQVCLHEPEEDLDLPPHLDSLLSRSLAIYRRIERLDRQHGGGQHGGVPASH</sequence>
<organism evidence="1 2">
    <name type="scientific">Oceanibaculum pacificum</name>
    <dbReference type="NCBI Taxonomy" id="580166"/>
    <lineage>
        <taxon>Bacteria</taxon>
        <taxon>Pseudomonadati</taxon>
        <taxon>Pseudomonadota</taxon>
        <taxon>Alphaproteobacteria</taxon>
        <taxon>Rhodospirillales</taxon>
        <taxon>Oceanibaculaceae</taxon>
        <taxon>Oceanibaculum</taxon>
    </lineage>
</organism>
<reference evidence="1 2" key="1">
    <citation type="submission" date="2015-12" db="EMBL/GenBank/DDBJ databases">
        <title>Genome sequence of Oceanibaculum pacificum MCCC 1A02656.</title>
        <authorList>
            <person name="Lu L."/>
            <person name="Lai Q."/>
            <person name="Shao Z."/>
            <person name="Qian P."/>
        </authorList>
    </citation>
    <scope>NUCLEOTIDE SEQUENCE [LARGE SCALE GENOMIC DNA]</scope>
    <source>
        <strain evidence="1 2">MCCC 1A02656</strain>
    </source>
</reference>
<evidence type="ECO:0008006" key="3">
    <source>
        <dbReference type="Google" id="ProtNLM"/>
    </source>
</evidence>
<proteinExistence type="predicted"/>
<comment type="caution">
    <text evidence="1">The sequence shown here is derived from an EMBL/GenBank/DDBJ whole genome shotgun (WGS) entry which is preliminary data.</text>
</comment>